<proteinExistence type="predicted"/>
<dbReference type="OrthoDB" id="9790710at2"/>
<dbReference type="SUPFAM" id="SSF53756">
    <property type="entry name" value="UDP-Glycosyltransferase/glycogen phosphorylase"/>
    <property type="match status" value="1"/>
</dbReference>
<sequence>MLRLSILPFEIKSNKYIDLMKICYEMCGVSVIEDTHKSEIISLNWFENIDSKYFIKILFIYLKKTLQLFFWRKKRIIWTMHNKQPHDRKKGFFSNKLIKNIIKKSDKIIIHSKDSIDTLIEIYGLTKLEKVVYVPHPNYIDQYGELSLNRNVDNKKLKLLFVGAIKEYKNIELLIEVFNELDFQNMELMICGKVSSDIYKNQLENLINKNPKIHTDFRFIDDEELPSLLEEYHVLVTPYELKSSLNSGTILLSFSYARTILSPNIGTLKTIDDKSIFFTYEYENKKEHYERLKESISFIYEEYSERYDDLLILGEKCRNYVQKNNSLENTAKELMKIIN</sequence>
<keyword evidence="1" id="KW-0808">Transferase</keyword>
<dbReference type="InterPro" id="IPR001296">
    <property type="entry name" value="Glyco_trans_1"/>
</dbReference>
<dbReference type="Pfam" id="PF00534">
    <property type="entry name" value="Glycos_transf_1"/>
    <property type="match status" value="1"/>
</dbReference>
<evidence type="ECO:0000259" key="2">
    <source>
        <dbReference type="Pfam" id="PF00534"/>
    </source>
</evidence>
<name>A0A1E5G967_9ENTE</name>
<dbReference type="Gene3D" id="3.40.50.2000">
    <property type="entry name" value="Glycogen Phosphorylase B"/>
    <property type="match status" value="2"/>
</dbReference>
<evidence type="ECO:0000256" key="1">
    <source>
        <dbReference type="ARBA" id="ARBA00022679"/>
    </source>
</evidence>
<protein>
    <recommendedName>
        <fullName evidence="2">Glycosyl transferase family 1 domain-containing protein</fullName>
    </recommendedName>
</protein>
<accession>A0A1E5G967</accession>
<keyword evidence="4" id="KW-1185">Reference proteome</keyword>
<dbReference type="AlphaFoldDB" id="A0A1E5G967"/>
<dbReference type="RefSeq" id="WP_069664926.1">
    <property type="nucleotide sequence ID" value="NZ_JBHUJJ010000001.1"/>
</dbReference>
<organism evidence="3 4">
    <name type="scientific">Enterococcus termitis</name>
    <dbReference type="NCBI Taxonomy" id="332950"/>
    <lineage>
        <taxon>Bacteria</taxon>
        <taxon>Bacillati</taxon>
        <taxon>Bacillota</taxon>
        <taxon>Bacilli</taxon>
        <taxon>Lactobacillales</taxon>
        <taxon>Enterococcaceae</taxon>
        <taxon>Enterococcus</taxon>
    </lineage>
</organism>
<evidence type="ECO:0000313" key="3">
    <source>
        <dbReference type="EMBL" id="OEG09237.1"/>
    </source>
</evidence>
<dbReference type="PANTHER" id="PTHR46401">
    <property type="entry name" value="GLYCOSYLTRANSFERASE WBBK-RELATED"/>
    <property type="match status" value="1"/>
</dbReference>
<dbReference type="Proteomes" id="UP000095094">
    <property type="component" value="Unassembled WGS sequence"/>
</dbReference>
<dbReference type="PANTHER" id="PTHR46401:SF2">
    <property type="entry name" value="GLYCOSYLTRANSFERASE WBBK-RELATED"/>
    <property type="match status" value="1"/>
</dbReference>
<evidence type="ECO:0000313" key="4">
    <source>
        <dbReference type="Proteomes" id="UP000095094"/>
    </source>
</evidence>
<comment type="caution">
    <text evidence="3">The sequence shown here is derived from an EMBL/GenBank/DDBJ whole genome shotgun (WGS) entry which is preliminary data.</text>
</comment>
<dbReference type="GO" id="GO:0016757">
    <property type="term" value="F:glycosyltransferase activity"/>
    <property type="evidence" value="ECO:0007669"/>
    <property type="project" value="InterPro"/>
</dbReference>
<dbReference type="EMBL" id="MIJY01000045">
    <property type="protein sequence ID" value="OEG09237.1"/>
    <property type="molecule type" value="Genomic_DNA"/>
</dbReference>
<feature type="domain" description="Glycosyl transferase family 1" evidence="2">
    <location>
        <begin position="151"/>
        <end position="238"/>
    </location>
</feature>
<gene>
    <name evidence="3" type="ORF">BCR25_11770</name>
</gene>
<dbReference type="GO" id="GO:0009103">
    <property type="term" value="P:lipopolysaccharide biosynthetic process"/>
    <property type="evidence" value="ECO:0007669"/>
    <property type="project" value="TreeGrafter"/>
</dbReference>
<reference evidence="4" key="1">
    <citation type="submission" date="2016-09" db="EMBL/GenBank/DDBJ databases">
        <authorList>
            <person name="Gulvik C.A."/>
        </authorList>
    </citation>
    <scope>NUCLEOTIDE SEQUENCE [LARGE SCALE GENOMIC DNA]</scope>
    <source>
        <strain evidence="4">LMG 8895</strain>
    </source>
</reference>